<dbReference type="OrthoDB" id="1631017at2"/>
<dbReference type="SUPFAM" id="SSF56935">
    <property type="entry name" value="Porins"/>
    <property type="match status" value="1"/>
</dbReference>
<keyword evidence="9 10" id="KW-0998">Cell outer membrane</keyword>
<evidence type="ECO:0000256" key="12">
    <source>
        <dbReference type="SAM" id="SignalP"/>
    </source>
</evidence>
<dbReference type="HOGENOM" id="CLU_008287_18_0_0"/>
<evidence type="ECO:0000256" key="2">
    <source>
        <dbReference type="ARBA" id="ARBA00022448"/>
    </source>
</evidence>
<dbReference type="InterPro" id="IPR012910">
    <property type="entry name" value="Plug_dom"/>
</dbReference>
<feature type="signal peptide" evidence="12">
    <location>
        <begin position="1"/>
        <end position="25"/>
    </location>
</feature>
<feature type="domain" description="TonB-dependent receptor plug" evidence="14">
    <location>
        <begin position="46"/>
        <end position="156"/>
    </location>
</feature>
<accession>D5ED44</accession>
<evidence type="ECO:0000256" key="9">
    <source>
        <dbReference type="ARBA" id="ARBA00023237"/>
    </source>
</evidence>
<dbReference type="PANTHER" id="PTHR30069:SF29">
    <property type="entry name" value="HEMOGLOBIN AND HEMOGLOBIN-HAPTOGLOBIN-BINDING PROTEIN 1-RELATED"/>
    <property type="match status" value="1"/>
</dbReference>
<keyword evidence="4 10" id="KW-0812">Transmembrane</keyword>
<keyword evidence="5 12" id="KW-0732">Signal</keyword>
<gene>
    <name evidence="15" type="ordered locus">Amico_0333</name>
</gene>
<keyword evidence="16" id="KW-1185">Reference proteome</keyword>
<dbReference type="InterPro" id="IPR036942">
    <property type="entry name" value="Beta-barrel_TonB_sf"/>
</dbReference>
<comment type="similarity">
    <text evidence="10 11">Belongs to the TonB-dependent receptor family.</text>
</comment>
<dbReference type="Proteomes" id="UP000002366">
    <property type="component" value="Chromosome"/>
</dbReference>
<dbReference type="InterPro" id="IPR000531">
    <property type="entry name" value="Beta-barrel_TonB"/>
</dbReference>
<keyword evidence="8 15" id="KW-0675">Receptor</keyword>
<feature type="domain" description="TonB-dependent receptor-like beta-barrel" evidence="13">
    <location>
        <begin position="210"/>
        <end position="581"/>
    </location>
</feature>
<keyword evidence="2 10" id="KW-0813">Transport</keyword>
<organism evidence="15 16">
    <name type="scientific">Aminobacterium colombiense (strain DSM 12261 / ALA-1)</name>
    <dbReference type="NCBI Taxonomy" id="572547"/>
    <lineage>
        <taxon>Bacteria</taxon>
        <taxon>Thermotogati</taxon>
        <taxon>Synergistota</taxon>
        <taxon>Synergistia</taxon>
        <taxon>Synergistales</taxon>
        <taxon>Aminobacteriaceae</taxon>
        <taxon>Aminobacterium</taxon>
    </lineage>
</organism>
<evidence type="ECO:0000256" key="4">
    <source>
        <dbReference type="ARBA" id="ARBA00022692"/>
    </source>
</evidence>
<evidence type="ECO:0000256" key="1">
    <source>
        <dbReference type="ARBA" id="ARBA00004571"/>
    </source>
</evidence>
<dbReference type="eggNOG" id="COG4206">
    <property type="taxonomic scope" value="Bacteria"/>
</dbReference>
<sequence length="610" mass="69917">MIQKKRLIMLSMVLLLAFFATSATGTEKVYEVPEELVTGSRLATSLEEVPAPTYVITRGQIDQSGSKDLATVLEKHVPGMFVKQKSGFSNASQVTIRGFLTEILVLVDGIPYYRSSHGAGAATVDFRSFPISNIEEIHVVKGAGSAVYGSMAAGGVINIITKKGAQGGFLEGEIGPNDWRRYAIQGNAADNGLNAGLWYSRKEEGRHRLLKDTFSMEDFYALKYREDAYGFTFSGKNWFLKSEIGEYKNEYETPGWFTPVDINSEKGQYQRYALRYAGSNYYILMGYDDQRYYILQNPDNYYKDRAFTTEFAKQKQWGETLASWGLFFRREESTFRGSSFDPEVEQNRTNYAPFAEFSRPIGDFIGTLGLRYEIWRQDDAENHNELMPKLTLQYPLDNGSTWYLSAGRFFAMPSIYELYAKGPWGTVGNPNLKPEKGWSYDLGIKGADHSGSWNLGLFYSDMEDKIIWRNSTYENVDQFKSYGLEALRRWDITSKWTLSLSGTWMKAQEKSNDEWVNSYGFPEWLLKTSAEYHSGPWTAGVDFSYLANRNGYPSGDDYFQTDVFAEWRSGDHTLRLSCYNLFDEEFMYDSAGWEYYGPERSIYITWKYSF</sequence>
<evidence type="ECO:0000256" key="6">
    <source>
        <dbReference type="ARBA" id="ARBA00023077"/>
    </source>
</evidence>
<evidence type="ECO:0000256" key="5">
    <source>
        <dbReference type="ARBA" id="ARBA00022729"/>
    </source>
</evidence>
<dbReference type="Pfam" id="PF07715">
    <property type="entry name" value="Plug"/>
    <property type="match status" value="1"/>
</dbReference>
<dbReference type="InterPro" id="IPR037066">
    <property type="entry name" value="Plug_dom_sf"/>
</dbReference>
<dbReference type="CDD" id="cd01347">
    <property type="entry name" value="ligand_gated_channel"/>
    <property type="match status" value="1"/>
</dbReference>
<evidence type="ECO:0000256" key="10">
    <source>
        <dbReference type="PROSITE-ProRule" id="PRU01360"/>
    </source>
</evidence>
<evidence type="ECO:0000256" key="11">
    <source>
        <dbReference type="RuleBase" id="RU003357"/>
    </source>
</evidence>
<dbReference type="STRING" id="572547.Amico_0333"/>
<dbReference type="InterPro" id="IPR039426">
    <property type="entry name" value="TonB-dep_rcpt-like"/>
</dbReference>
<dbReference type="PANTHER" id="PTHR30069">
    <property type="entry name" value="TONB-DEPENDENT OUTER MEMBRANE RECEPTOR"/>
    <property type="match status" value="1"/>
</dbReference>
<reference evidence="15 16" key="1">
    <citation type="journal article" date="2010" name="Stand. Genomic Sci.">
        <title>Complete genome sequence of Aminobacterium colombiense type strain (ALA-1).</title>
        <authorList>
            <person name="Chertkov O."/>
            <person name="Sikorski J."/>
            <person name="Brambilla E."/>
            <person name="Lapidus A."/>
            <person name="Copeland A."/>
            <person name="Glavina Del Rio T."/>
            <person name="Nolan M."/>
            <person name="Lucas S."/>
            <person name="Tice H."/>
            <person name="Cheng J.F."/>
            <person name="Han C."/>
            <person name="Detter J.C."/>
            <person name="Bruce D."/>
            <person name="Tapia R."/>
            <person name="Goodwin L."/>
            <person name="Pitluck S."/>
            <person name="Liolios K."/>
            <person name="Ivanova N."/>
            <person name="Mavromatis K."/>
            <person name="Ovchinnikova G."/>
            <person name="Pati A."/>
            <person name="Chen A."/>
            <person name="Palaniappan K."/>
            <person name="Land M."/>
            <person name="Hauser L."/>
            <person name="Chang Y.J."/>
            <person name="Jeffries C.D."/>
            <person name="Spring S."/>
            <person name="Rohde M."/>
            <person name="Goker M."/>
            <person name="Bristow J."/>
            <person name="Eisen J.A."/>
            <person name="Markowitz V."/>
            <person name="Hugenholtz P."/>
            <person name="Kyrpides N.C."/>
            <person name="Klenk H.P."/>
        </authorList>
    </citation>
    <scope>NUCLEOTIDE SEQUENCE [LARGE SCALE GENOMIC DNA]</scope>
    <source>
        <strain evidence="16">DSM 12261 / ALA-1</strain>
    </source>
</reference>
<evidence type="ECO:0000313" key="16">
    <source>
        <dbReference type="Proteomes" id="UP000002366"/>
    </source>
</evidence>
<dbReference type="PROSITE" id="PS52016">
    <property type="entry name" value="TONB_DEPENDENT_REC_3"/>
    <property type="match status" value="1"/>
</dbReference>
<dbReference type="GO" id="GO:0044718">
    <property type="term" value="P:siderophore transmembrane transport"/>
    <property type="evidence" value="ECO:0007669"/>
    <property type="project" value="TreeGrafter"/>
</dbReference>
<keyword evidence="6 11" id="KW-0798">TonB box</keyword>
<dbReference type="Gene3D" id="2.170.130.10">
    <property type="entry name" value="TonB-dependent receptor, plug domain"/>
    <property type="match status" value="1"/>
</dbReference>
<evidence type="ECO:0000259" key="14">
    <source>
        <dbReference type="Pfam" id="PF07715"/>
    </source>
</evidence>
<dbReference type="Gene3D" id="2.40.170.20">
    <property type="entry name" value="TonB-dependent receptor, beta-barrel domain"/>
    <property type="match status" value="1"/>
</dbReference>
<evidence type="ECO:0000256" key="7">
    <source>
        <dbReference type="ARBA" id="ARBA00023136"/>
    </source>
</evidence>
<feature type="chain" id="PRO_5003070625" evidence="12">
    <location>
        <begin position="26"/>
        <end position="610"/>
    </location>
</feature>
<proteinExistence type="inferred from homology"/>
<name>D5ED44_AMICL</name>
<dbReference type="GO" id="GO:0015344">
    <property type="term" value="F:siderophore uptake transmembrane transporter activity"/>
    <property type="evidence" value="ECO:0007669"/>
    <property type="project" value="TreeGrafter"/>
</dbReference>
<dbReference type="Pfam" id="PF00593">
    <property type="entry name" value="TonB_dep_Rec_b-barrel"/>
    <property type="match status" value="1"/>
</dbReference>
<evidence type="ECO:0000256" key="3">
    <source>
        <dbReference type="ARBA" id="ARBA00022452"/>
    </source>
</evidence>
<comment type="subcellular location">
    <subcellularLocation>
        <location evidence="1 10">Cell outer membrane</location>
        <topology evidence="1 10">Multi-pass membrane protein</topology>
    </subcellularLocation>
</comment>
<dbReference type="GO" id="GO:0009279">
    <property type="term" value="C:cell outer membrane"/>
    <property type="evidence" value="ECO:0007669"/>
    <property type="project" value="UniProtKB-SubCell"/>
</dbReference>
<dbReference type="RefSeq" id="WP_013047742.1">
    <property type="nucleotide sequence ID" value="NC_014011.1"/>
</dbReference>
<evidence type="ECO:0000313" key="15">
    <source>
        <dbReference type="EMBL" id="ADE56476.1"/>
    </source>
</evidence>
<keyword evidence="7 10" id="KW-0472">Membrane</keyword>
<dbReference type="EMBL" id="CP001997">
    <property type="protein sequence ID" value="ADE56476.1"/>
    <property type="molecule type" value="Genomic_DNA"/>
</dbReference>
<keyword evidence="3 10" id="KW-1134">Transmembrane beta strand</keyword>
<dbReference type="KEGG" id="aco:Amico_0333"/>
<evidence type="ECO:0000259" key="13">
    <source>
        <dbReference type="Pfam" id="PF00593"/>
    </source>
</evidence>
<protein>
    <submittedName>
        <fullName evidence="15">TonB-dependent receptor</fullName>
    </submittedName>
</protein>
<dbReference type="AlphaFoldDB" id="D5ED44"/>
<evidence type="ECO:0000256" key="8">
    <source>
        <dbReference type="ARBA" id="ARBA00023170"/>
    </source>
</evidence>